<accession>A0A0F7LBZ6</accession>
<evidence type="ECO:0000313" key="1">
    <source>
        <dbReference type="EMBL" id="AKH49568.1"/>
    </source>
</evidence>
<name>A0A0F7LBZ6_9CAUD</name>
<organism evidence="1 2">
    <name type="scientific">Klebsiella phage K5</name>
    <dbReference type="NCBI Taxonomy" id="1647374"/>
    <lineage>
        <taxon>Viruses</taxon>
        <taxon>Duplodnaviria</taxon>
        <taxon>Heunggongvirae</taxon>
        <taxon>Uroviricota</taxon>
        <taxon>Caudoviricetes</taxon>
        <taxon>Autographivirales</taxon>
        <taxon>Autotranscriptaviridae</taxon>
        <taxon>Studiervirinae</taxon>
        <taxon>Przondovirus</taxon>
        <taxon>Przondovirus K5</taxon>
    </lineage>
</organism>
<evidence type="ECO:0000313" key="2">
    <source>
        <dbReference type="Proteomes" id="UP000201251"/>
    </source>
</evidence>
<proteinExistence type="predicted"/>
<dbReference type="EMBL" id="KR149291">
    <property type="protein sequence ID" value="AKH49568.1"/>
    <property type="molecule type" value="Genomic_DNA"/>
</dbReference>
<dbReference type="InterPro" id="IPR020121">
    <property type="entry name" value="Phage_T7-like_6.5"/>
</dbReference>
<dbReference type="RefSeq" id="YP_009198655.1">
    <property type="nucleotide sequence ID" value="NC_028800.1"/>
</dbReference>
<dbReference type="Pfam" id="PF10911">
    <property type="entry name" value="T7-like_Y65"/>
    <property type="match status" value="1"/>
</dbReference>
<gene>
    <name evidence="1" type="primary">ORF27</name>
</gene>
<dbReference type="KEGG" id="vg:26625834"/>
<protein>
    <submittedName>
        <fullName evidence="1">Uncharacterized protein</fullName>
    </submittedName>
</protein>
<dbReference type="GeneID" id="26625834"/>
<dbReference type="Proteomes" id="UP000201251">
    <property type="component" value="Segment"/>
</dbReference>
<sequence>MLKPIEHILNNPNDLPDVPRAVKEYLQSRFNADFLYQSEVRKLREAGHSEEFISGVLYGHYMASRVLDEMEGRQRALKEGD</sequence>
<dbReference type="OrthoDB" id="26865at10239"/>
<keyword evidence="2" id="KW-1185">Reference proteome</keyword>
<reference evidence="1 2" key="1">
    <citation type="submission" date="2015-04" db="EMBL/GenBank/DDBJ databases">
        <authorList>
            <person name="Shneider M."/>
            <person name="Miroshnikov K."/>
            <person name="Schetinin A."/>
            <person name="Alhovsky S."/>
        </authorList>
    </citation>
    <scope>NUCLEOTIDE SEQUENCE [LARGE SCALE GENOMIC DNA]</scope>
</reference>